<reference evidence="1 2" key="1">
    <citation type="submission" date="2018-10" db="EMBL/GenBank/DDBJ databases">
        <title>Sinomicrobium pectinilyticum sp. nov., a pectinase-producing bacterium isolated from alkaline and saline soil, and emended description of the genus Sinomicrobium.</title>
        <authorList>
            <person name="Cheng B."/>
            <person name="Li C."/>
            <person name="Lai Q."/>
            <person name="Du M."/>
            <person name="Shao Z."/>
            <person name="Xu P."/>
            <person name="Yang C."/>
        </authorList>
    </citation>
    <scope>NUCLEOTIDE SEQUENCE [LARGE SCALE GENOMIC DNA]</scope>
    <source>
        <strain evidence="1 2">5DNS001</strain>
    </source>
</reference>
<dbReference type="EMBL" id="RJTM01000099">
    <property type="protein sequence ID" value="RNL84116.1"/>
    <property type="molecule type" value="Genomic_DNA"/>
</dbReference>
<dbReference type="AlphaFoldDB" id="A0A3N0E8F1"/>
<evidence type="ECO:0000313" key="2">
    <source>
        <dbReference type="Proteomes" id="UP000267469"/>
    </source>
</evidence>
<keyword evidence="2" id="KW-1185">Reference proteome</keyword>
<organism evidence="1 2">
    <name type="scientific">Sinomicrobium pectinilyticum</name>
    <dbReference type="NCBI Taxonomy" id="1084421"/>
    <lineage>
        <taxon>Bacteria</taxon>
        <taxon>Pseudomonadati</taxon>
        <taxon>Bacteroidota</taxon>
        <taxon>Flavobacteriia</taxon>
        <taxon>Flavobacteriales</taxon>
        <taxon>Flavobacteriaceae</taxon>
        <taxon>Sinomicrobium</taxon>
    </lineage>
</organism>
<comment type="caution">
    <text evidence="1">The sequence shown here is derived from an EMBL/GenBank/DDBJ whole genome shotgun (WGS) entry which is preliminary data.</text>
</comment>
<name>A0A3N0E8F1_SINP1</name>
<gene>
    <name evidence="1" type="ORF">ED312_14330</name>
</gene>
<dbReference type="Proteomes" id="UP000267469">
    <property type="component" value="Unassembled WGS sequence"/>
</dbReference>
<protein>
    <submittedName>
        <fullName evidence="1">Uncharacterized protein</fullName>
    </submittedName>
</protein>
<proteinExistence type="predicted"/>
<sequence length="75" mass="8227">MLKKGPGKFDMFTCSGKPGQTHPALLLPTLLSTGRTETILGKAVFCFFSINPTVAEQGKYRYNHVPTTNRGRLKG</sequence>
<accession>A0A3N0E8F1</accession>
<evidence type="ECO:0000313" key="1">
    <source>
        <dbReference type="EMBL" id="RNL84116.1"/>
    </source>
</evidence>